<dbReference type="InterPro" id="IPR026444">
    <property type="entry name" value="Secre_tail"/>
</dbReference>
<gene>
    <name evidence="2" type="ORF">DJ013_14415</name>
</gene>
<evidence type="ECO:0000313" key="3">
    <source>
        <dbReference type="Proteomes" id="UP000249873"/>
    </source>
</evidence>
<dbReference type="EMBL" id="CP029480">
    <property type="protein sequence ID" value="AWV99293.1"/>
    <property type="molecule type" value="Genomic_DNA"/>
</dbReference>
<dbReference type="Proteomes" id="UP000249873">
    <property type="component" value="Chromosome"/>
</dbReference>
<sequence length="930" mass="105478">MGNVVFAQSGIKALVGADGRSKVVTDVSFKGRIANKNLAGSDAKSYVFVKQDSVIGENQIELKVDFPDSLNIKDIRSVDVWCRPRKVDFRYSKFIKFSHKALNQDGRYLITNIGGLRPNTTFDIRVTVLLDKAQDFFEIGNITFQTKKENPKRRKMLLIIDKELEYDSEILRALNEYQVDVNNTDDLILFERIFIDNSFRAKYMLSEKIKKEYFDNTQALRYLFFIGSNASSVIHRKYLNPDNSVIGSYRDLSINFYAQVNTSGVIFDSKTERIEETSYRYYLFDGIPFDDIGNSVIQSNSYDLAYGCILPDPSQNKRKLILDYFEKLHRYKNLDLTFGKSVLFADTQHNDGEYPELLEDLSNRWEQNDTVNVNKKLEFGENGFGSYPYWKNDFLDKLTTKSYEVCYYMGHGSPTSHYFGITPETINQLSSLNTMIFDFNSCSVGNFSYNNYLGGKYFEKGNTLFVKAYTVPVGFVVYNNVSPLLDGFKEGEVYSDLKEGKYISDCYLFGSTGISSGVHLGDPLLRLNPIRFENVYLSDSLLCSGSQLEVIPKLNSKINFGLKYLFEISDKNGENFTPLSEEYIDSTNRILIPEGLEYGSKYKVKVVDRSGVVSPIISKQFTIMAKPEVDISLIESQDYFLLNSNIEAGNQWFYEGVEITGENKPNYIPDKAGRYWANVSIGGCSVVSKDTLLVEVQKPVLELLGTNPFCEGEDVTLVAPEGYKTYLWYDEINGDTIRNTSNYLKIGSSGMFKVYTSRGEIMSEPSEVIDLGTKPKPIKPTLIYSNGYLISDVNNNLEWFHNDSVIKDSTNYTLGGLTNGTYSVSTEENGCVSCSEPFAIVINADNFSSEMSWASVYPNPSRGEFYVEVEKGTVDWNSKIYDILGKEMSEVKRSRLVNNRERISLNVANGMYVIHVIAKDGVSVFKVLIE</sequence>
<name>A0A2Z4GEM4_9BACT</name>
<dbReference type="NCBIfam" id="TIGR04183">
    <property type="entry name" value="Por_Secre_tail"/>
    <property type="match status" value="1"/>
</dbReference>
<reference evidence="2 3" key="1">
    <citation type="submission" date="2018-05" db="EMBL/GenBank/DDBJ databases">
        <title>Complete genome sequence of Arcticibacterium luteifluviistationis SM1504T, a cytophagaceae bacterium isolated from Arctic surface seawater.</title>
        <authorList>
            <person name="Li Y."/>
            <person name="Qin Q.-L."/>
        </authorList>
    </citation>
    <scope>NUCLEOTIDE SEQUENCE [LARGE SCALE GENOMIC DNA]</scope>
    <source>
        <strain evidence="2 3">SM1504</strain>
    </source>
</reference>
<proteinExistence type="predicted"/>
<dbReference type="AlphaFoldDB" id="A0A2Z4GEM4"/>
<evidence type="ECO:0000259" key="1">
    <source>
        <dbReference type="Pfam" id="PF18962"/>
    </source>
</evidence>
<accession>A0A2Z4GEM4</accession>
<feature type="domain" description="Secretion system C-terminal sorting" evidence="1">
    <location>
        <begin position="856"/>
        <end position="929"/>
    </location>
</feature>
<organism evidence="2 3">
    <name type="scientific">Arcticibacterium luteifluviistationis</name>
    <dbReference type="NCBI Taxonomy" id="1784714"/>
    <lineage>
        <taxon>Bacteria</taxon>
        <taxon>Pseudomonadati</taxon>
        <taxon>Bacteroidota</taxon>
        <taxon>Cytophagia</taxon>
        <taxon>Cytophagales</taxon>
        <taxon>Leadbetterellaceae</taxon>
        <taxon>Arcticibacterium</taxon>
    </lineage>
</organism>
<evidence type="ECO:0000313" key="2">
    <source>
        <dbReference type="EMBL" id="AWV99293.1"/>
    </source>
</evidence>
<keyword evidence="3" id="KW-1185">Reference proteome</keyword>
<dbReference type="KEGG" id="als:DJ013_14415"/>
<dbReference type="OrthoDB" id="903144at2"/>
<dbReference type="Pfam" id="PF18962">
    <property type="entry name" value="Por_Secre_tail"/>
    <property type="match status" value="1"/>
</dbReference>
<protein>
    <recommendedName>
        <fullName evidence="1">Secretion system C-terminal sorting domain-containing protein</fullName>
    </recommendedName>
</protein>